<sequence length="143" mass="15298">MPITDYFTAADDRSALAGLAEGPIAAGMPTLESKNLDPVVNLGTLESLLTGMSYDEVIEGPRQGDLISDPEASPESHIVAVTDRLRDALVAADDARLVETAARWSRTEELEGTDPDGLAGFLRDLAALAREGGESHLYCWWAL</sequence>
<dbReference type="Proteomes" id="UP000680865">
    <property type="component" value="Unassembled WGS sequence"/>
</dbReference>
<accession>A0A919VYN9</accession>
<evidence type="ECO:0000313" key="2">
    <source>
        <dbReference type="Proteomes" id="UP000680865"/>
    </source>
</evidence>
<reference evidence="1" key="1">
    <citation type="submission" date="2021-03" db="EMBL/GenBank/DDBJ databases">
        <title>Whole genome shotgun sequence of Actinoplanes consettensis NBRC 14913.</title>
        <authorList>
            <person name="Komaki H."/>
            <person name="Tamura T."/>
        </authorList>
    </citation>
    <scope>NUCLEOTIDE SEQUENCE</scope>
    <source>
        <strain evidence="1">NBRC 14913</strain>
    </source>
</reference>
<proteinExistence type="predicted"/>
<keyword evidence="2" id="KW-1185">Reference proteome</keyword>
<comment type="caution">
    <text evidence="1">The sequence shown here is derived from an EMBL/GenBank/DDBJ whole genome shotgun (WGS) entry which is preliminary data.</text>
</comment>
<dbReference type="EMBL" id="BOQP01000053">
    <property type="protein sequence ID" value="GIM83277.1"/>
    <property type="molecule type" value="Genomic_DNA"/>
</dbReference>
<name>A0A919VYN9_9ACTN</name>
<gene>
    <name evidence="1" type="ORF">Aco04nite_85720</name>
</gene>
<evidence type="ECO:0000313" key="1">
    <source>
        <dbReference type="EMBL" id="GIM83277.1"/>
    </source>
</evidence>
<protein>
    <recommendedName>
        <fullName evidence="3">DUF1877 domain-containing protein</fullName>
    </recommendedName>
</protein>
<dbReference type="AlphaFoldDB" id="A0A919VYN9"/>
<organism evidence="1 2">
    <name type="scientific">Winogradskya consettensis</name>
    <dbReference type="NCBI Taxonomy" id="113560"/>
    <lineage>
        <taxon>Bacteria</taxon>
        <taxon>Bacillati</taxon>
        <taxon>Actinomycetota</taxon>
        <taxon>Actinomycetes</taxon>
        <taxon>Micromonosporales</taxon>
        <taxon>Micromonosporaceae</taxon>
        <taxon>Winogradskya</taxon>
    </lineage>
</organism>
<evidence type="ECO:0008006" key="3">
    <source>
        <dbReference type="Google" id="ProtNLM"/>
    </source>
</evidence>
<dbReference type="RefSeq" id="WP_213002915.1">
    <property type="nucleotide sequence ID" value="NZ_BAAATW010000011.1"/>
</dbReference>